<gene>
    <name evidence="1" type="ORF">EPI11_07130</name>
</gene>
<reference evidence="1 2" key="1">
    <citation type="submission" date="2019-01" db="EMBL/GenBank/DDBJ databases">
        <title>Flavobacterium sp. nov.,isolated from freshwater.</title>
        <authorList>
            <person name="Zhang R."/>
            <person name="Du Z.-J."/>
        </authorList>
    </citation>
    <scope>NUCLEOTIDE SEQUENCE [LARGE SCALE GENOMIC DNA]</scope>
    <source>
        <strain evidence="1 2">1E403</strain>
    </source>
</reference>
<evidence type="ECO:0000313" key="2">
    <source>
        <dbReference type="Proteomes" id="UP000287527"/>
    </source>
</evidence>
<dbReference type="AlphaFoldDB" id="A0A3S3Q9A2"/>
<protein>
    <submittedName>
        <fullName evidence="1">Uncharacterized protein</fullName>
    </submittedName>
</protein>
<comment type="caution">
    <text evidence="1">The sequence shown here is derived from an EMBL/GenBank/DDBJ whole genome shotgun (WGS) entry which is preliminary data.</text>
</comment>
<name>A0A3S3Q9A2_9FLAO</name>
<dbReference type="RefSeq" id="WP_128389269.1">
    <property type="nucleotide sequence ID" value="NZ_SBII01000004.1"/>
</dbReference>
<evidence type="ECO:0000313" key="1">
    <source>
        <dbReference type="EMBL" id="RWX00786.1"/>
    </source>
</evidence>
<organism evidence="1 2">
    <name type="scientific">Flavobacterium cerinum</name>
    <dbReference type="NCBI Taxonomy" id="2502784"/>
    <lineage>
        <taxon>Bacteria</taxon>
        <taxon>Pseudomonadati</taxon>
        <taxon>Bacteroidota</taxon>
        <taxon>Flavobacteriia</taxon>
        <taxon>Flavobacteriales</taxon>
        <taxon>Flavobacteriaceae</taxon>
        <taxon>Flavobacterium</taxon>
    </lineage>
</organism>
<dbReference type="EMBL" id="SBII01000004">
    <property type="protein sequence ID" value="RWX00786.1"/>
    <property type="molecule type" value="Genomic_DNA"/>
</dbReference>
<proteinExistence type="predicted"/>
<keyword evidence="2" id="KW-1185">Reference proteome</keyword>
<accession>A0A3S3Q9A2</accession>
<sequence>MRKSASKVADFLLYTYPINTPLSVFKTHFWRGTLKSVKTPKIKSLRISLPLLVHFKIQCHPKPVEGNINEKFQAIFTAKMIAVKFIKKPLNFAMHPKRLT</sequence>
<dbReference type="Proteomes" id="UP000287527">
    <property type="component" value="Unassembled WGS sequence"/>
</dbReference>